<dbReference type="Proteomes" id="UP000559860">
    <property type="component" value="Unassembled WGS sequence"/>
</dbReference>
<name>A0A7W4IQU6_9PROT</name>
<comment type="caution">
    <text evidence="2">The sequence shown here is derived from an EMBL/GenBank/DDBJ whole genome shotgun (WGS) entry which is preliminary data.</text>
</comment>
<evidence type="ECO:0000256" key="1">
    <source>
        <dbReference type="SAM" id="MobiDB-lite"/>
    </source>
</evidence>
<evidence type="ECO:0000313" key="3">
    <source>
        <dbReference type="Proteomes" id="UP000559860"/>
    </source>
</evidence>
<accession>A0A7W4IQU6</accession>
<dbReference type="EMBL" id="JABEQD010000001">
    <property type="protein sequence ID" value="MBB2167258.1"/>
    <property type="molecule type" value="Genomic_DNA"/>
</dbReference>
<proteinExistence type="predicted"/>
<reference evidence="2 3" key="1">
    <citation type="submission" date="2020-04" db="EMBL/GenBank/DDBJ databases">
        <title>Description of novel Gluconacetobacter.</title>
        <authorList>
            <person name="Sombolestani A."/>
        </authorList>
    </citation>
    <scope>NUCLEOTIDE SEQUENCE [LARGE SCALE GENOMIC DNA]</scope>
    <source>
        <strain evidence="2 3">LMG 27801</strain>
    </source>
</reference>
<gene>
    <name evidence="2" type="ORF">HLH36_02610</name>
</gene>
<sequence length="266" mass="28574">MTGNSAKARLDRGEWVPLDEAFPALVPDDLTDAMRDIITAAAPDGGVQAIAAKTRDSRWAAAGKEHGGNGALIRTPGTPASTSPPLLDRFRAVWSDIDVKVRELLSNGSWGAQRVSSDGTVADVAPLAWRNWRLEWRGENDFSGLFPHMTVKVSEQTGRHVESRVALSNFQIKRSSLPSAGPEGSKPTKRGGAPTRHDWAKAAAIMAAYMLEHGEPGAERGDQAAAVKYLQERMGENGPGETEAKAFVRAIRDEIGRVKAATSNGR</sequence>
<keyword evidence="3" id="KW-1185">Reference proteome</keyword>
<organism evidence="2 3">
    <name type="scientific">Gluconacetobacter aggeris</name>
    <dbReference type="NCBI Taxonomy" id="1286186"/>
    <lineage>
        <taxon>Bacteria</taxon>
        <taxon>Pseudomonadati</taxon>
        <taxon>Pseudomonadota</taxon>
        <taxon>Alphaproteobacteria</taxon>
        <taxon>Acetobacterales</taxon>
        <taxon>Acetobacteraceae</taxon>
        <taxon>Gluconacetobacter</taxon>
    </lineage>
</organism>
<feature type="region of interest" description="Disordered" evidence="1">
    <location>
        <begin position="174"/>
        <end position="196"/>
    </location>
</feature>
<dbReference type="RefSeq" id="WP_182984888.1">
    <property type="nucleotide sequence ID" value="NZ_JABEQD010000001.1"/>
</dbReference>
<protein>
    <submittedName>
        <fullName evidence="2">Uncharacterized protein</fullName>
    </submittedName>
</protein>
<evidence type="ECO:0000313" key="2">
    <source>
        <dbReference type="EMBL" id="MBB2167258.1"/>
    </source>
</evidence>
<dbReference type="AlphaFoldDB" id="A0A7W4IQU6"/>